<dbReference type="PROSITE" id="PS51500">
    <property type="entry name" value="SIN"/>
    <property type="match status" value="1"/>
</dbReference>
<dbReference type="SUPFAM" id="SSF47406">
    <property type="entry name" value="SinR repressor dimerisation domain-like"/>
    <property type="match status" value="1"/>
</dbReference>
<evidence type="ECO:0000313" key="3">
    <source>
        <dbReference type="Proteomes" id="UP000306477"/>
    </source>
</evidence>
<dbReference type="InterPro" id="IPR010981">
    <property type="entry name" value="SinR/SinI_dimer_dom"/>
</dbReference>
<evidence type="ECO:0000259" key="1">
    <source>
        <dbReference type="PROSITE" id="PS51500"/>
    </source>
</evidence>
<sequence length="44" mass="5031">MELDGEWVELIIEAKNMGMKLEDVLDFFGKITKDGTQETVNDRA</sequence>
<accession>A0A4S3PNB0</accession>
<dbReference type="InterPro" id="IPR036281">
    <property type="entry name" value="SinR/SinI_dimer_dom_sf"/>
</dbReference>
<dbReference type="GO" id="GO:0046983">
    <property type="term" value="F:protein dimerization activity"/>
    <property type="evidence" value="ECO:0007669"/>
    <property type="project" value="InterPro"/>
</dbReference>
<name>A0A4S3PNB0_9BACI</name>
<keyword evidence="3" id="KW-1185">Reference proteome</keyword>
<keyword evidence="2" id="KW-0238">DNA-binding</keyword>
<comment type="caution">
    <text evidence="2">The sequence shown here is derived from an EMBL/GenBank/DDBJ whole genome shotgun (WGS) entry which is preliminary data.</text>
</comment>
<dbReference type="GO" id="GO:0003677">
    <property type="term" value="F:DNA binding"/>
    <property type="evidence" value="ECO:0007669"/>
    <property type="project" value="UniProtKB-KW"/>
</dbReference>
<proteinExistence type="predicted"/>
<dbReference type="GO" id="GO:0006355">
    <property type="term" value="P:regulation of DNA-templated transcription"/>
    <property type="evidence" value="ECO:0007669"/>
    <property type="project" value="InterPro"/>
</dbReference>
<gene>
    <name evidence="2" type="primary">sinI</name>
    <name evidence="2" type="ORF">E1I69_16490</name>
</gene>
<reference evidence="2 3" key="1">
    <citation type="journal article" date="2019" name="Indoor Air">
        <title>Impacts of indoor surface finishes on bacterial viability.</title>
        <authorList>
            <person name="Hu J."/>
            <person name="Maamar S.B."/>
            <person name="Glawe A.J."/>
            <person name="Gottel N."/>
            <person name="Gilbert J.A."/>
            <person name="Hartmann E.M."/>
        </authorList>
    </citation>
    <scope>NUCLEOTIDE SEQUENCE [LARGE SCALE GENOMIC DNA]</scope>
    <source>
        <strain evidence="2 3">AF060A6</strain>
    </source>
</reference>
<dbReference type="Pfam" id="PF08671">
    <property type="entry name" value="SinI"/>
    <property type="match status" value="1"/>
</dbReference>
<organism evidence="2 3">
    <name type="scientific">Bacillus timonensis</name>
    <dbReference type="NCBI Taxonomy" id="1033734"/>
    <lineage>
        <taxon>Bacteria</taxon>
        <taxon>Bacillati</taxon>
        <taxon>Bacillota</taxon>
        <taxon>Bacilli</taxon>
        <taxon>Bacillales</taxon>
        <taxon>Bacillaceae</taxon>
        <taxon>Bacillus</taxon>
    </lineage>
</organism>
<feature type="domain" description="Sin" evidence="1">
    <location>
        <begin position="1"/>
        <end position="32"/>
    </location>
</feature>
<dbReference type="EMBL" id="SLUB01000035">
    <property type="protein sequence ID" value="THE11040.1"/>
    <property type="molecule type" value="Genomic_DNA"/>
</dbReference>
<dbReference type="OrthoDB" id="2973152at2"/>
<dbReference type="Proteomes" id="UP000306477">
    <property type="component" value="Unassembled WGS sequence"/>
</dbReference>
<evidence type="ECO:0000313" key="2">
    <source>
        <dbReference type="EMBL" id="THE11040.1"/>
    </source>
</evidence>
<dbReference type="AlphaFoldDB" id="A0A4S3PNB0"/>
<protein>
    <submittedName>
        <fullName evidence="2">DNA-binding anti-repressor SinI</fullName>
    </submittedName>
</protein>